<name>A0A850HB75_9FIRM</name>
<dbReference type="GO" id="GO:0008855">
    <property type="term" value="F:exodeoxyribonuclease VII activity"/>
    <property type="evidence" value="ECO:0007669"/>
    <property type="project" value="UniProtKB-UniRule"/>
</dbReference>
<keyword evidence="5 6" id="KW-0269">Exonuclease</keyword>
<comment type="function">
    <text evidence="6">Bidirectionally degrades single-stranded DNA into large acid-insoluble oligonucleotides, which are then degraded further into small acid-soluble oligonucleotides.</text>
</comment>
<dbReference type="PIRSF" id="PIRSF006488">
    <property type="entry name" value="Exonuc_VII_S"/>
    <property type="match status" value="1"/>
</dbReference>
<dbReference type="SUPFAM" id="SSF116842">
    <property type="entry name" value="XseB-like"/>
    <property type="match status" value="1"/>
</dbReference>
<dbReference type="InterPro" id="IPR037004">
    <property type="entry name" value="Exonuc_VII_ssu_sf"/>
</dbReference>
<reference evidence="9 10" key="1">
    <citation type="journal article" date="2020" name="Cell Host Microbe">
        <title>Functional and Genomic Variation between Human-Derived Isolates of Lachnospiraceae Reveals Inter- and Intra-Species Diversity.</title>
        <authorList>
            <person name="Sorbara M.T."/>
            <person name="Littmann E.R."/>
            <person name="Fontana E."/>
            <person name="Moody T.U."/>
            <person name="Kohout C.E."/>
            <person name="Gjonbalaj M."/>
            <person name="Eaton V."/>
            <person name="Seok R."/>
            <person name="Leiner I.M."/>
            <person name="Pamer E.G."/>
        </authorList>
    </citation>
    <scope>NUCLEOTIDE SEQUENCE [LARGE SCALE GENOMIC DNA]</scope>
    <source>
        <strain evidence="8 9">MSK.17.11</strain>
        <strain evidence="7 10">MSK.17.38</strain>
    </source>
</reference>
<comment type="caution">
    <text evidence="8">The sequence shown here is derived from an EMBL/GenBank/DDBJ whole genome shotgun (WGS) entry which is preliminary data.</text>
</comment>
<dbReference type="EMBL" id="JAAIUO010000001">
    <property type="protein sequence ID" value="NSK13653.1"/>
    <property type="molecule type" value="Genomic_DNA"/>
</dbReference>
<evidence type="ECO:0000256" key="5">
    <source>
        <dbReference type="ARBA" id="ARBA00022839"/>
    </source>
</evidence>
<dbReference type="Proteomes" id="UP000701680">
    <property type="component" value="Unassembled WGS sequence"/>
</dbReference>
<dbReference type="EMBL" id="JAAITX010000001">
    <property type="protein sequence ID" value="NVH57218.1"/>
    <property type="molecule type" value="Genomic_DNA"/>
</dbReference>
<organism evidence="8 9">
    <name type="scientific">Dorea phocaeensis</name>
    <dbReference type="NCBI Taxonomy" id="2040291"/>
    <lineage>
        <taxon>Bacteria</taxon>
        <taxon>Bacillati</taxon>
        <taxon>Bacillota</taxon>
        <taxon>Clostridia</taxon>
        <taxon>Lachnospirales</taxon>
        <taxon>Lachnospiraceae</taxon>
        <taxon>Dorea</taxon>
    </lineage>
</organism>
<dbReference type="GO" id="GO:0009318">
    <property type="term" value="C:exodeoxyribonuclease VII complex"/>
    <property type="evidence" value="ECO:0007669"/>
    <property type="project" value="UniProtKB-UniRule"/>
</dbReference>
<protein>
    <recommendedName>
        <fullName evidence="6">Exodeoxyribonuclease 7 small subunit</fullName>
        <ecNumber evidence="6">3.1.11.6</ecNumber>
    </recommendedName>
    <alternativeName>
        <fullName evidence="6">Exodeoxyribonuclease VII small subunit</fullName>
        <shortName evidence="6">Exonuclease VII small subunit</shortName>
    </alternativeName>
</protein>
<keyword evidence="9" id="KW-1185">Reference proteome</keyword>
<dbReference type="Pfam" id="PF02609">
    <property type="entry name" value="Exonuc_VII_S"/>
    <property type="match status" value="1"/>
</dbReference>
<evidence type="ECO:0000313" key="9">
    <source>
        <dbReference type="Proteomes" id="UP000528555"/>
    </source>
</evidence>
<dbReference type="PANTHER" id="PTHR34137">
    <property type="entry name" value="EXODEOXYRIBONUCLEASE 7 SMALL SUBUNIT"/>
    <property type="match status" value="1"/>
</dbReference>
<proteinExistence type="inferred from homology"/>
<gene>
    <name evidence="6 8" type="primary">xseB</name>
    <name evidence="8" type="ORF">G5A66_00865</name>
    <name evidence="7" type="ORF">G5A75_01945</name>
</gene>
<evidence type="ECO:0000256" key="6">
    <source>
        <dbReference type="HAMAP-Rule" id="MF_00337"/>
    </source>
</evidence>
<comment type="subunit">
    <text evidence="6">Heterooligomer composed of large and small subunits.</text>
</comment>
<keyword evidence="4 6" id="KW-0378">Hydrolase</keyword>
<dbReference type="Proteomes" id="UP000528555">
    <property type="component" value="Unassembled WGS sequence"/>
</dbReference>
<dbReference type="InterPro" id="IPR003761">
    <property type="entry name" value="Exonuc_VII_S"/>
</dbReference>
<evidence type="ECO:0000256" key="3">
    <source>
        <dbReference type="ARBA" id="ARBA00022722"/>
    </source>
</evidence>
<dbReference type="HAMAP" id="MF_00337">
    <property type="entry name" value="Exonuc_7_S"/>
    <property type="match status" value="1"/>
</dbReference>
<reference evidence="8" key="2">
    <citation type="submission" date="2020-02" db="EMBL/GenBank/DDBJ databases">
        <authorList>
            <person name="Littmann E."/>
            <person name="Sorbara M."/>
        </authorList>
    </citation>
    <scope>NUCLEOTIDE SEQUENCE</scope>
    <source>
        <strain evidence="8">MSK.17.11</strain>
        <strain evidence="7">MSK.17.38</strain>
    </source>
</reference>
<comment type="catalytic activity">
    <reaction evidence="6">
        <text>Exonucleolytic cleavage in either 5'- to 3'- or 3'- to 5'-direction to yield nucleoside 5'-phosphates.</text>
        <dbReference type="EC" id="3.1.11.6"/>
    </reaction>
</comment>
<evidence type="ECO:0000313" key="8">
    <source>
        <dbReference type="EMBL" id="NVH57218.1"/>
    </source>
</evidence>
<dbReference type="GO" id="GO:0006308">
    <property type="term" value="P:DNA catabolic process"/>
    <property type="evidence" value="ECO:0007669"/>
    <property type="project" value="UniProtKB-UniRule"/>
</dbReference>
<dbReference type="GO" id="GO:0005829">
    <property type="term" value="C:cytosol"/>
    <property type="evidence" value="ECO:0007669"/>
    <property type="project" value="TreeGrafter"/>
</dbReference>
<evidence type="ECO:0000313" key="10">
    <source>
        <dbReference type="Proteomes" id="UP000701680"/>
    </source>
</evidence>
<dbReference type="RefSeq" id="WP_173814222.1">
    <property type="nucleotide sequence ID" value="NZ_JAAITX010000001.1"/>
</dbReference>
<dbReference type="EC" id="3.1.11.6" evidence="6"/>
<accession>A0A850HB75</accession>
<evidence type="ECO:0000256" key="2">
    <source>
        <dbReference type="ARBA" id="ARBA00022490"/>
    </source>
</evidence>
<evidence type="ECO:0000256" key="4">
    <source>
        <dbReference type="ARBA" id="ARBA00022801"/>
    </source>
</evidence>
<comment type="similarity">
    <text evidence="1 6">Belongs to the XseB family.</text>
</comment>
<evidence type="ECO:0000256" key="1">
    <source>
        <dbReference type="ARBA" id="ARBA00009998"/>
    </source>
</evidence>
<dbReference type="PANTHER" id="PTHR34137:SF1">
    <property type="entry name" value="EXODEOXYRIBONUCLEASE 7 SMALL SUBUNIT"/>
    <property type="match status" value="1"/>
</dbReference>
<keyword evidence="3 6" id="KW-0540">Nuclease</keyword>
<comment type="subcellular location">
    <subcellularLocation>
        <location evidence="6">Cytoplasm</location>
    </subcellularLocation>
</comment>
<dbReference type="AlphaFoldDB" id="A0A850HB75"/>
<evidence type="ECO:0000313" key="7">
    <source>
        <dbReference type="EMBL" id="NSK13653.1"/>
    </source>
</evidence>
<dbReference type="NCBIfam" id="TIGR01280">
    <property type="entry name" value="xseB"/>
    <property type="match status" value="1"/>
</dbReference>
<dbReference type="Gene3D" id="1.10.287.1040">
    <property type="entry name" value="Exonuclease VII, small subunit"/>
    <property type="match status" value="1"/>
</dbReference>
<keyword evidence="2 6" id="KW-0963">Cytoplasm</keyword>
<sequence>MDKVMEQQGEELSLEAMFQRLEETVGTMEREDLSLEDSFALYHDGMEMLRRCSKKIESVEKQILVLDEEGETHEFER</sequence>